<comment type="caution">
    <text evidence="2">The sequence shown here is derived from an EMBL/GenBank/DDBJ whole genome shotgun (WGS) entry which is preliminary data.</text>
</comment>
<protein>
    <submittedName>
        <fullName evidence="2">Uncharacterized protein</fullName>
    </submittedName>
</protein>
<evidence type="ECO:0000313" key="2">
    <source>
        <dbReference type="EMBL" id="GBP45831.1"/>
    </source>
</evidence>
<feature type="compositionally biased region" description="Basic and acidic residues" evidence="1">
    <location>
        <begin position="1"/>
        <end position="15"/>
    </location>
</feature>
<reference evidence="2 3" key="1">
    <citation type="journal article" date="2019" name="Commun. Biol.">
        <title>The bagworm genome reveals a unique fibroin gene that provides high tensile strength.</title>
        <authorList>
            <person name="Kono N."/>
            <person name="Nakamura H."/>
            <person name="Ohtoshi R."/>
            <person name="Tomita M."/>
            <person name="Numata K."/>
            <person name="Arakawa K."/>
        </authorList>
    </citation>
    <scope>NUCLEOTIDE SEQUENCE [LARGE SCALE GENOMIC DNA]</scope>
</reference>
<proteinExistence type="predicted"/>
<feature type="region of interest" description="Disordered" evidence="1">
    <location>
        <begin position="1"/>
        <end position="27"/>
    </location>
</feature>
<organism evidence="2 3">
    <name type="scientific">Eumeta variegata</name>
    <name type="common">Bagworm moth</name>
    <name type="synonym">Eumeta japonica</name>
    <dbReference type="NCBI Taxonomy" id="151549"/>
    <lineage>
        <taxon>Eukaryota</taxon>
        <taxon>Metazoa</taxon>
        <taxon>Ecdysozoa</taxon>
        <taxon>Arthropoda</taxon>
        <taxon>Hexapoda</taxon>
        <taxon>Insecta</taxon>
        <taxon>Pterygota</taxon>
        <taxon>Neoptera</taxon>
        <taxon>Endopterygota</taxon>
        <taxon>Lepidoptera</taxon>
        <taxon>Glossata</taxon>
        <taxon>Ditrysia</taxon>
        <taxon>Tineoidea</taxon>
        <taxon>Psychidae</taxon>
        <taxon>Oiketicinae</taxon>
        <taxon>Eumeta</taxon>
    </lineage>
</organism>
<evidence type="ECO:0000313" key="3">
    <source>
        <dbReference type="Proteomes" id="UP000299102"/>
    </source>
</evidence>
<accession>A0A4C1W449</accession>
<keyword evidence="3" id="KW-1185">Reference proteome</keyword>
<sequence length="92" mass="10696">MSRCVRTEDTGDQNRKKVSGKESSGNVAKAHMNKLYRYKQLAVKLILYLQNQVMITDWAWQHSATSHTVDLRPDKRVNLSLPVRGAEDRRWL</sequence>
<dbReference type="AlphaFoldDB" id="A0A4C1W449"/>
<dbReference type="Proteomes" id="UP000299102">
    <property type="component" value="Unassembled WGS sequence"/>
</dbReference>
<evidence type="ECO:0000256" key="1">
    <source>
        <dbReference type="SAM" id="MobiDB-lite"/>
    </source>
</evidence>
<name>A0A4C1W449_EUMVA</name>
<dbReference type="EMBL" id="BGZK01000472">
    <property type="protein sequence ID" value="GBP45831.1"/>
    <property type="molecule type" value="Genomic_DNA"/>
</dbReference>
<gene>
    <name evidence="2" type="ORF">EVAR_27539_1</name>
</gene>